<sequence length="313" mass="34876">MFTRNETLIDKARYSKKLPNLIWALILALIFLNIGSLIGSLITLPLIVVMNIIPYFKSNQNLIILLSSLISFIGISLLVFFRVKKIEKRKISSIGFEKSRFFKKYLLGFVIGLILMSIVVLILYLFGFVDINKNSSQPVGIFAISNVSIILIGWIIQGGTEEILTRGWLMNVLSARYNVHIGLFISSVFFGALHLPNPNVNYIAILNIILVGYLFGLYVLKTNDLWGACGIHSAWNFAQGNLFGFEVSGINVSIGSLLDLNLKGNPYISGGNFGPEAGLCSTVVLLLGILLIFYLDKKGLFKKYFNNYGPIYK</sequence>
<feature type="transmembrane region" description="Helical" evidence="1">
    <location>
        <begin position="202"/>
        <end position="220"/>
    </location>
</feature>
<reference evidence="3 4" key="1">
    <citation type="submission" date="2015-01" db="EMBL/GenBank/DDBJ databases">
        <authorList>
            <person name="Aslett A.Martin."/>
            <person name="De Silva Nishadi"/>
        </authorList>
    </citation>
    <scope>NUCLEOTIDE SEQUENCE [LARGE SCALE GENOMIC DNA]</scope>
    <source>
        <strain evidence="3 4">R28058</strain>
    </source>
</reference>
<keyword evidence="1" id="KW-0472">Membrane</keyword>
<dbReference type="GO" id="GO:0080120">
    <property type="term" value="P:CAAX-box protein maturation"/>
    <property type="evidence" value="ECO:0007669"/>
    <property type="project" value="UniProtKB-ARBA"/>
</dbReference>
<dbReference type="PANTHER" id="PTHR39430:SF1">
    <property type="entry name" value="PROTEASE"/>
    <property type="match status" value="1"/>
</dbReference>
<feature type="transmembrane region" description="Helical" evidence="1">
    <location>
        <begin position="278"/>
        <end position="295"/>
    </location>
</feature>
<feature type="transmembrane region" description="Helical" evidence="1">
    <location>
        <begin position="177"/>
        <end position="196"/>
    </location>
</feature>
<keyword evidence="1" id="KW-0812">Transmembrane</keyword>
<feature type="transmembrane region" description="Helical" evidence="1">
    <location>
        <begin position="21"/>
        <end position="50"/>
    </location>
</feature>
<dbReference type="Pfam" id="PF02517">
    <property type="entry name" value="Rce1-like"/>
    <property type="match status" value="1"/>
</dbReference>
<dbReference type="EMBL" id="CEKZ01000003">
    <property type="protein sequence ID" value="CEQ04194.1"/>
    <property type="molecule type" value="Genomic_DNA"/>
</dbReference>
<name>A0A0C7QMC1_PARSO</name>
<feature type="transmembrane region" description="Helical" evidence="1">
    <location>
        <begin position="62"/>
        <end position="83"/>
    </location>
</feature>
<feature type="domain" description="CAAX prenyl protease 2/Lysostaphin resistance protein A-like" evidence="2">
    <location>
        <begin position="146"/>
        <end position="237"/>
    </location>
</feature>
<feature type="transmembrane region" description="Helical" evidence="1">
    <location>
        <begin position="241"/>
        <end position="258"/>
    </location>
</feature>
<dbReference type="RefSeq" id="WP_055335820.1">
    <property type="nucleotide sequence ID" value="NZ_CDNF01000035.1"/>
</dbReference>
<protein>
    <submittedName>
        <fullName evidence="3">CAAX amino terminal protease family protein</fullName>
    </submittedName>
</protein>
<keyword evidence="3" id="KW-0645">Protease</keyword>
<feature type="transmembrane region" description="Helical" evidence="1">
    <location>
        <begin position="104"/>
        <end position="127"/>
    </location>
</feature>
<keyword evidence="1" id="KW-1133">Transmembrane helix</keyword>
<evidence type="ECO:0000313" key="4">
    <source>
        <dbReference type="Proteomes" id="UP000049127"/>
    </source>
</evidence>
<dbReference type="PANTHER" id="PTHR39430">
    <property type="entry name" value="MEMBRANE-ASSOCIATED PROTEASE-RELATED"/>
    <property type="match status" value="1"/>
</dbReference>
<dbReference type="GO" id="GO:0004175">
    <property type="term" value="F:endopeptidase activity"/>
    <property type="evidence" value="ECO:0007669"/>
    <property type="project" value="UniProtKB-ARBA"/>
</dbReference>
<dbReference type="Proteomes" id="UP000049127">
    <property type="component" value="Unassembled WGS sequence"/>
</dbReference>
<dbReference type="GO" id="GO:0006508">
    <property type="term" value="P:proteolysis"/>
    <property type="evidence" value="ECO:0007669"/>
    <property type="project" value="UniProtKB-KW"/>
</dbReference>
<dbReference type="OrthoDB" id="324900at2"/>
<organism evidence="3 4">
    <name type="scientific">Paraclostridium sordellii</name>
    <name type="common">Clostridium sordellii</name>
    <dbReference type="NCBI Taxonomy" id="1505"/>
    <lineage>
        <taxon>Bacteria</taxon>
        <taxon>Bacillati</taxon>
        <taxon>Bacillota</taxon>
        <taxon>Clostridia</taxon>
        <taxon>Peptostreptococcales</taxon>
        <taxon>Peptostreptococcaceae</taxon>
        <taxon>Paraclostridium</taxon>
    </lineage>
</organism>
<dbReference type="AlphaFoldDB" id="A0A0C7QMC1"/>
<dbReference type="InterPro" id="IPR003675">
    <property type="entry name" value="Rce1/LyrA-like_dom"/>
</dbReference>
<accession>A0A0C7QMC1</accession>
<evidence type="ECO:0000259" key="2">
    <source>
        <dbReference type="Pfam" id="PF02517"/>
    </source>
</evidence>
<gene>
    <name evidence="3" type="ORF">R28058_19271</name>
</gene>
<proteinExistence type="predicted"/>
<keyword evidence="3" id="KW-0378">Hydrolase</keyword>
<feature type="transmembrane region" description="Helical" evidence="1">
    <location>
        <begin position="139"/>
        <end position="156"/>
    </location>
</feature>
<evidence type="ECO:0000313" key="3">
    <source>
        <dbReference type="EMBL" id="CEQ04194.1"/>
    </source>
</evidence>
<evidence type="ECO:0000256" key="1">
    <source>
        <dbReference type="SAM" id="Phobius"/>
    </source>
</evidence>